<evidence type="ECO:0000313" key="3">
    <source>
        <dbReference type="Proteomes" id="UP001500151"/>
    </source>
</evidence>
<comment type="caution">
    <text evidence="2">The sequence shown here is derived from an EMBL/GenBank/DDBJ whole genome shotgun (WGS) entry which is preliminary data.</text>
</comment>
<name>A0ABP6DHZ2_9ACTN</name>
<evidence type="ECO:0000313" key="2">
    <source>
        <dbReference type="EMBL" id="GAA2641717.1"/>
    </source>
</evidence>
<dbReference type="Proteomes" id="UP001500151">
    <property type="component" value="Unassembled WGS sequence"/>
</dbReference>
<keyword evidence="3" id="KW-1185">Reference proteome</keyword>
<feature type="region of interest" description="Disordered" evidence="1">
    <location>
        <begin position="1"/>
        <end position="21"/>
    </location>
</feature>
<dbReference type="EMBL" id="BAAASJ010000043">
    <property type="protein sequence ID" value="GAA2641717.1"/>
    <property type="molecule type" value="Genomic_DNA"/>
</dbReference>
<feature type="compositionally biased region" description="Basic residues" evidence="1">
    <location>
        <begin position="1"/>
        <end position="11"/>
    </location>
</feature>
<organism evidence="2 3">
    <name type="scientific">Streptomyces vastus</name>
    <dbReference type="NCBI Taxonomy" id="285451"/>
    <lineage>
        <taxon>Bacteria</taxon>
        <taxon>Bacillati</taxon>
        <taxon>Actinomycetota</taxon>
        <taxon>Actinomycetes</taxon>
        <taxon>Kitasatosporales</taxon>
        <taxon>Streptomycetaceae</taxon>
        <taxon>Streptomyces</taxon>
    </lineage>
</organism>
<sequence>MPKKKKKRKPRPAPSGPPKGLKEFAKHYACSHCRHSRVDFIVQGAGNRYGISIQHDEGCPVLGGILSDVPDAIRAAQAAGLGAMVVTDPFGGGTVE</sequence>
<protein>
    <submittedName>
        <fullName evidence="2">Uncharacterized protein</fullName>
    </submittedName>
</protein>
<accession>A0ABP6DHZ2</accession>
<proteinExistence type="predicted"/>
<evidence type="ECO:0000256" key="1">
    <source>
        <dbReference type="SAM" id="MobiDB-lite"/>
    </source>
</evidence>
<gene>
    <name evidence="2" type="ORF">GCM10010307_43490</name>
</gene>
<reference evidence="3" key="1">
    <citation type="journal article" date="2019" name="Int. J. Syst. Evol. Microbiol.">
        <title>The Global Catalogue of Microorganisms (GCM) 10K type strain sequencing project: providing services to taxonomists for standard genome sequencing and annotation.</title>
        <authorList>
            <consortium name="The Broad Institute Genomics Platform"/>
            <consortium name="The Broad Institute Genome Sequencing Center for Infectious Disease"/>
            <person name="Wu L."/>
            <person name="Ma J."/>
        </authorList>
    </citation>
    <scope>NUCLEOTIDE SEQUENCE [LARGE SCALE GENOMIC DNA]</scope>
    <source>
        <strain evidence="3">JCM 4524</strain>
    </source>
</reference>